<evidence type="ECO:0000256" key="3">
    <source>
        <dbReference type="ARBA" id="ARBA00022821"/>
    </source>
</evidence>
<evidence type="ECO:0000259" key="5">
    <source>
        <dbReference type="PROSITE" id="PS50104"/>
    </source>
</evidence>
<feature type="domain" description="TIR" evidence="5">
    <location>
        <begin position="7"/>
        <end position="158"/>
    </location>
</feature>
<evidence type="ECO:0000256" key="4">
    <source>
        <dbReference type="SAM" id="MobiDB-lite"/>
    </source>
</evidence>
<dbReference type="SUPFAM" id="SSF52047">
    <property type="entry name" value="RNI-like"/>
    <property type="match status" value="2"/>
</dbReference>
<dbReference type="InterPro" id="IPR058192">
    <property type="entry name" value="WHD_ROQ1-like"/>
</dbReference>
<dbReference type="InterPro" id="IPR044974">
    <property type="entry name" value="Disease_R_plants"/>
</dbReference>
<keyword evidence="3" id="KW-0611">Plant defense</keyword>
<sequence>MDDESGEQYDVFLSFKGSDTYLNFTSILHRDMVRAGIRVFLANKELQDGEKINALLNAVKNSRICVPIFSQHFADSVWCLREVECMVKSHSKSNGNKEIIPIFFDVKPDDVKLKTNRYKKALRKHKQNLFLSLSGLKRRGKYGTSQVQQWENALQTVGSIRGRELQGKGQGEEIDSIVEVVSRKLNTGHVIETENLVEDTTQVHEIMKLLDVGSDGVRYVGIHGLGGIGKTTLATNVYNRLRSHFDRLSFLHDVRVQWQHLGGPLDLQKRLLSGFVGSGIIDQINDVSHGIEMIKKVLSKKNVLIVLDDLDQKEQLEKLAGKCDWFGSRSRIIFTTRNREVLMTQVELSNEEPKRIFDYEVQRMEFHLALELFCRHAFGRVSPIEVYALSAKNIVRRVGMLPLSVRVIGSHISGLGFALESPDIQKKLLEDTLQMLEQGGFDNVREVLMISYNGLKRKEDKAIFLDIACFFTNEDQTYPLIMWADCEYCPHTAIRVLQQRSLIKIMGKKLWMHDQIRDLGRFIVLEEHTPKFGRLWEHDKVVELLQRKQRNEDVKALSLTSNDSSHDLADEELAALPKLRFLRAKGSDFSGNFKDLLSELRWLSWQTWQTTFQAENFHFSRLLVLNLSNSNIKDDWDAWSQMKMDKLQVLDLTGCAGLTRTPDLSNFTSLETLILAQCVNLTIIHGSIRKLQRLRTFDISGCMALRELPTEFGYLQSLTEIIMPQHYQPFKLPATFGGLHSLSSLILDDRPGISELPNSIGGLVNLTRLSLCECVGIKELPSSIGEMKMLAELNLSKSGIDGLPDSIGSLKKLKLIRVSYTKITKLPHTIGQVEMLEELHAKKCWKLTDENLEKIKTLSHLRILDMSYTSVSSFPAVLGGLSRLEALEMCSSHPQKVPDLPSSLKHLHMQAPHFRIIPNLSSLVKLDYLELSISTIPMEVPDESRTNNSPEEQVIHPLPSNLSTMKFREINQLPPFSSLQNLLEMSLVEYPMACLSVSQDLTHLRTLTLRKCRLLEKIPGLALLKNLRRLELKRLESLVKIDDLSKLESLEHLCIALCERIESLPNLSSLSKLRHLELEACPNIRKIEGLKGIESMELDKRGGTILERLLDGPESTWLSRRIPTYDVFLSFRGLDTRYSIVEILYKNLLHNKVLAFRDDGIRSHGEGIPRELLVALHHSHIYIPFLSKNFASSTWCVHELVSMVKHQKSDGERRILPIFYDVERADVKLESNLYRDALNGHRSLYPHDAERWDRELKEWEEAFRYVGDMKGYDLKANSLEEVIDLITEEVSRDLLDANAVCGGFRRCSAVGQSLGVKGEVEWWWVAVGSGSGRPEQLTSSLDPKQGRGVGRLFTASGAARGGRGGGDEVAERQRGSEVVVGGGGVAQKAGRRMEAVR</sequence>
<dbReference type="InterPro" id="IPR027417">
    <property type="entry name" value="P-loop_NTPase"/>
</dbReference>
<dbReference type="InterPro" id="IPR042197">
    <property type="entry name" value="Apaf_helical"/>
</dbReference>
<reference evidence="7" key="1">
    <citation type="submission" date="2025-08" db="UniProtKB">
        <authorList>
            <consortium name="RefSeq"/>
        </authorList>
    </citation>
    <scope>IDENTIFICATION</scope>
    <source>
        <tissue evidence="7">Leaf</tissue>
    </source>
</reference>
<dbReference type="Gene3D" id="3.40.50.10140">
    <property type="entry name" value="Toll/interleukin-1 receptor homology (TIR) domain"/>
    <property type="match status" value="2"/>
</dbReference>
<accession>A0ABM3HA67</accession>
<evidence type="ECO:0000256" key="1">
    <source>
        <dbReference type="ARBA" id="ARBA00022614"/>
    </source>
</evidence>
<organism evidence="6 7">
    <name type="scientific">Rhodamnia argentea</name>
    <dbReference type="NCBI Taxonomy" id="178133"/>
    <lineage>
        <taxon>Eukaryota</taxon>
        <taxon>Viridiplantae</taxon>
        <taxon>Streptophyta</taxon>
        <taxon>Embryophyta</taxon>
        <taxon>Tracheophyta</taxon>
        <taxon>Spermatophyta</taxon>
        <taxon>Magnoliopsida</taxon>
        <taxon>eudicotyledons</taxon>
        <taxon>Gunneridae</taxon>
        <taxon>Pentapetalae</taxon>
        <taxon>rosids</taxon>
        <taxon>malvids</taxon>
        <taxon>Myrtales</taxon>
        <taxon>Myrtaceae</taxon>
        <taxon>Myrtoideae</taxon>
        <taxon>Myrteae</taxon>
        <taxon>Australasian group</taxon>
        <taxon>Rhodamnia</taxon>
    </lineage>
</organism>
<dbReference type="Pfam" id="PF23598">
    <property type="entry name" value="LRR_14"/>
    <property type="match status" value="1"/>
</dbReference>
<dbReference type="InterPro" id="IPR032675">
    <property type="entry name" value="LRR_dom_sf"/>
</dbReference>
<dbReference type="InterPro" id="IPR002182">
    <property type="entry name" value="NB-ARC"/>
</dbReference>
<evidence type="ECO:0000313" key="6">
    <source>
        <dbReference type="Proteomes" id="UP000827889"/>
    </source>
</evidence>
<dbReference type="Proteomes" id="UP000827889">
    <property type="component" value="Chromosome 4"/>
</dbReference>
<dbReference type="SUPFAM" id="SSF52200">
    <property type="entry name" value="Toll/Interleukin receptor TIR domain"/>
    <property type="match status" value="2"/>
</dbReference>
<dbReference type="InterPro" id="IPR000157">
    <property type="entry name" value="TIR_dom"/>
</dbReference>
<dbReference type="SMART" id="SM00255">
    <property type="entry name" value="TIR"/>
    <property type="match status" value="2"/>
</dbReference>
<dbReference type="RefSeq" id="XP_048133498.1">
    <property type="nucleotide sequence ID" value="XM_048277541.1"/>
</dbReference>
<dbReference type="Gene3D" id="3.40.50.300">
    <property type="entry name" value="P-loop containing nucleotide triphosphate hydrolases"/>
    <property type="match status" value="1"/>
</dbReference>
<dbReference type="Pfam" id="PF23282">
    <property type="entry name" value="WHD_ROQ1"/>
    <property type="match status" value="1"/>
</dbReference>
<dbReference type="PANTHER" id="PTHR11017">
    <property type="entry name" value="LEUCINE-RICH REPEAT-CONTAINING PROTEIN"/>
    <property type="match status" value="1"/>
</dbReference>
<protein>
    <submittedName>
        <fullName evidence="7">Disease resistance protein RPV1-like</fullName>
    </submittedName>
</protein>
<dbReference type="Pfam" id="PF01582">
    <property type="entry name" value="TIR"/>
    <property type="match status" value="2"/>
</dbReference>
<feature type="compositionally biased region" description="Basic and acidic residues" evidence="4">
    <location>
        <begin position="1365"/>
        <end position="1375"/>
    </location>
</feature>
<proteinExistence type="predicted"/>
<dbReference type="GeneID" id="115736042"/>
<dbReference type="Pfam" id="PF00931">
    <property type="entry name" value="NB-ARC"/>
    <property type="match status" value="1"/>
</dbReference>
<dbReference type="PRINTS" id="PR00364">
    <property type="entry name" value="DISEASERSIST"/>
</dbReference>
<evidence type="ECO:0000313" key="7">
    <source>
        <dbReference type="RefSeq" id="XP_048133498.1"/>
    </source>
</evidence>
<dbReference type="InterPro" id="IPR035897">
    <property type="entry name" value="Toll_tir_struct_dom_sf"/>
</dbReference>
<dbReference type="InterPro" id="IPR055414">
    <property type="entry name" value="LRR_R13L4/SHOC2-like"/>
</dbReference>
<keyword evidence="1" id="KW-0433">Leucine-rich repeat</keyword>
<dbReference type="Gene3D" id="3.80.10.10">
    <property type="entry name" value="Ribonuclease Inhibitor"/>
    <property type="match status" value="3"/>
</dbReference>
<dbReference type="PANTHER" id="PTHR11017:SF570">
    <property type="entry name" value="DISEASE RESISTANCE PROTEIN (TIR-NBS CLASS)-RELATED"/>
    <property type="match status" value="1"/>
</dbReference>
<keyword evidence="2" id="KW-0677">Repeat</keyword>
<dbReference type="SUPFAM" id="SSF46785">
    <property type="entry name" value="Winged helix' DNA-binding domain"/>
    <property type="match status" value="1"/>
</dbReference>
<name>A0ABM3HA67_9MYRT</name>
<dbReference type="InterPro" id="IPR036390">
    <property type="entry name" value="WH_DNA-bd_sf"/>
</dbReference>
<dbReference type="Gene3D" id="1.10.8.430">
    <property type="entry name" value="Helical domain of apoptotic protease-activating factors"/>
    <property type="match status" value="1"/>
</dbReference>
<feature type="domain" description="TIR" evidence="5">
    <location>
        <begin position="1123"/>
        <end position="1294"/>
    </location>
</feature>
<feature type="region of interest" description="Disordered" evidence="4">
    <location>
        <begin position="1357"/>
        <end position="1384"/>
    </location>
</feature>
<gene>
    <name evidence="7" type="primary">LOC115736042</name>
</gene>
<evidence type="ECO:0000256" key="2">
    <source>
        <dbReference type="ARBA" id="ARBA00022737"/>
    </source>
</evidence>
<dbReference type="PROSITE" id="PS50104">
    <property type="entry name" value="TIR"/>
    <property type="match status" value="2"/>
</dbReference>
<keyword evidence="6" id="KW-1185">Reference proteome</keyword>
<dbReference type="SUPFAM" id="SSF52540">
    <property type="entry name" value="P-loop containing nucleoside triphosphate hydrolases"/>
    <property type="match status" value="1"/>
</dbReference>